<dbReference type="OrthoDB" id="7839480at2"/>
<accession>A0A656HEB5</accession>
<dbReference type="RefSeq" id="WP_002709167.1">
    <property type="nucleotide sequence ID" value="NZ_JH651384.1"/>
</dbReference>
<dbReference type="Gene3D" id="3.30.470.20">
    <property type="entry name" value="ATP-grasp fold, B domain"/>
    <property type="match status" value="1"/>
</dbReference>
<dbReference type="EMBL" id="JH651384">
    <property type="protein sequence ID" value="EIJ35258.1"/>
    <property type="molecule type" value="Genomic_DNA"/>
</dbReference>
<dbReference type="PANTHER" id="PTHR37018:SF1">
    <property type="entry name" value="CULTURE SPECIFIC PROTEIN, PUTATIVE (AFU_ORTHOLOGUE AFUA_2G00130)-RELATED"/>
    <property type="match status" value="1"/>
</dbReference>
<reference evidence="4" key="1">
    <citation type="journal article" date="2011" name="Stand. Genomic Sci.">
        <title>Genome sequence of the filamentous, gliding Thiothrix nivea neotype strain (JP2(T)).</title>
        <authorList>
            <person name="Lapidus A."/>
            <person name="Nolan M."/>
            <person name="Lucas S."/>
            <person name="Glavina Del Rio T."/>
            <person name="Tice H."/>
            <person name="Cheng J.F."/>
            <person name="Tapia R."/>
            <person name="Han C."/>
            <person name="Goodwin L."/>
            <person name="Pitluck S."/>
            <person name="Liolios K."/>
            <person name="Pagani I."/>
            <person name="Ivanova N."/>
            <person name="Huntemann M."/>
            <person name="Mavromatis K."/>
            <person name="Mikhailova N."/>
            <person name="Pati A."/>
            <person name="Chen A."/>
            <person name="Palaniappan K."/>
            <person name="Land M."/>
            <person name="Brambilla E.M."/>
            <person name="Rohde M."/>
            <person name="Abt B."/>
            <person name="Verbarg S."/>
            <person name="Goker M."/>
            <person name="Bristow J."/>
            <person name="Eisen J.A."/>
            <person name="Markowitz V."/>
            <person name="Hugenholtz P."/>
            <person name="Kyrpides N.C."/>
            <person name="Klenk H.P."/>
            <person name="Woyke T."/>
        </authorList>
    </citation>
    <scope>NUCLEOTIDE SEQUENCE [LARGE SCALE GENOMIC DNA]</scope>
    <source>
        <strain evidence="4">ATCC 35100 / DSM 5205 / JP2</strain>
    </source>
</reference>
<feature type="domain" description="ATP-grasp" evidence="2">
    <location>
        <begin position="148"/>
        <end position="340"/>
    </location>
</feature>
<sequence length="411" mass="46129">MLERYTGCTVSDAYATGAHGIHMPRYPYYADYDQPGNCHYYYRRSREYLACQTARFLLIGGEATTLAKEGVIDPGSELNAWWHGFFREHFGGQMGEVAKYAGGYTYLEYLGNHPEAKLVVPHPYPPGQIGRDHYYLENPDVIVHLNDKGQMADISSHCIPYQVYDAATFAGHVWREAWELPFVIKLAAPSGGGDGVAICHTDEDVAAAQIRFGGHRVKVEAFIGGYENNYNINLHVDRGGSIRFIGGSSQRVSAAARYEGNYIDLGWYPEPELEALCVEIAHNAWKLGWFGVCGLDVIQAADGKLYFIDPNFRLNGSTPFHFIRSHFLTHFQRPHLETGYFCFPGDPLAFLDGFRPEIEKKILVPVGLYHDPRYDQKTRVYLAQATENDADAHASLRAGLMQRGLLPGIHL</sequence>
<dbReference type="PANTHER" id="PTHR37018">
    <property type="entry name" value="CULTURE SPECIFIC PROTEIN, PUTATIVE (AFU_ORTHOLOGUE AFUA_2G00130)-RELATED"/>
    <property type="match status" value="1"/>
</dbReference>
<keyword evidence="4" id="KW-1185">Reference proteome</keyword>
<keyword evidence="1" id="KW-0067">ATP-binding</keyword>
<organism evidence="3 4">
    <name type="scientific">Thiothrix nivea (strain ATCC 35100 / DSM 5205 / JP2)</name>
    <dbReference type="NCBI Taxonomy" id="870187"/>
    <lineage>
        <taxon>Bacteria</taxon>
        <taxon>Pseudomonadati</taxon>
        <taxon>Pseudomonadota</taxon>
        <taxon>Gammaproteobacteria</taxon>
        <taxon>Thiotrichales</taxon>
        <taxon>Thiotrichaceae</taxon>
        <taxon>Thiothrix</taxon>
    </lineage>
</organism>
<evidence type="ECO:0000313" key="3">
    <source>
        <dbReference type="EMBL" id="EIJ35258.1"/>
    </source>
</evidence>
<dbReference type="SUPFAM" id="SSF56059">
    <property type="entry name" value="Glutathione synthetase ATP-binding domain-like"/>
    <property type="match status" value="1"/>
</dbReference>
<dbReference type="PROSITE" id="PS50975">
    <property type="entry name" value="ATP_GRASP"/>
    <property type="match status" value="1"/>
</dbReference>
<keyword evidence="1" id="KW-0547">Nucleotide-binding</keyword>
<dbReference type="AlphaFoldDB" id="A0A656HEB5"/>
<name>A0A656HEB5_THINJ</name>
<evidence type="ECO:0000313" key="4">
    <source>
        <dbReference type="Proteomes" id="UP000005317"/>
    </source>
</evidence>
<proteinExistence type="predicted"/>
<dbReference type="InterPro" id="IPR053269">
    <property type="entry name" value="Asp-Met_ligase"/>
</dbReference>
<dbReference type="Proteomes" id="UP000005317">
    <property type="component" value="Unassembled WGS sequence"/>
</dbReference>
<dbReference type="GO" id="GO:0005524">
    <property type="term" value="F:ATP binding"/>
    <property type="evidence" value="ECO:0007669"/>
    <property type="project" value="UniProtKB-UniRule"/>
</dbReference>
<protein>
    <recommendedName>
        <fullName evidence="2">ATP-grasp domain-containing protein</fullName>
    </recommendedName>
</protein>
<gene>
    <name evidence="3" type="ORF">Thini_2721</name>
</gene>
<evidence type="ECO:0000256" key="1">
    <source>
        <dbReference type="PROSITE-ProRule" id="PRU00409"/>
    </source>
</evidence>
<dbReference type="InterPro" id="IPR011761">
    <property type="entry name" value="ATP-grasp"/>
</dbReference>
<evidence type="ECO:0000259" key="2">
    <source>
        <dbReference type="PROSITE" id="PS50975"/>
    </source>
</evidence>
<dbReference type="GO" id="GO:0046872">
    <property type="term" value="F:metal ion binding"/>
    <property type="evidence" value="ECO:0007669"/>
    <property type="project" value="InterPro"/>
</dbReference>